<dbReference type="Gene3D" id="3.40.50.1820">
    <property type="entry name" value="alpha/beta hydrolase"/>
    <property type="match status" value="1"/>
</dbReference>
<sequence>MSAPTVVIVPGLRGDAPAHWQELYAARTPGTVTVGFPPTDRWHDLHARTALIEDAVADVNGSVILLAHSAGVLATVHWARTHGTSTASVIGAVLATPPDFDVVWPAPHPRPAELAAEGWAPIPRSRLPFPSVLAASRNDPLARMRTSAGLAEVWGSRLVDLGDAGHLNPASGFGEWPLVDDLITEIALQRTS</sequence>
<proteinExistence type="predicted"/>
<dbReference type="Proteomes" id="UP000035009">
    <property type="component" value="Unassembled WGS sequence"/>
</dbReference>
<reference evidence="1 2" key="1">
    <citation type="submission" date="2013-02" db="EMBL/GenBank/DDBJ databases">
        <title>Whole genome shotgun sequence of Gordonia malaquae NBRC 108250.</title>
        <authorList>
            <person name="Yoshida I."/>
            <person name="Hosoyama A."/>
            <person name="Tsuchikane K."/>
            <person name="Ando Y."/>
            <person name="Baba S."/>
            <person name="Ohji S."/>
            <person name="Hamada M."/>
            <person name="Tamura T."/>
            <person name="Yamazoe A."/>
            <person name="Yamazaki S."/>
            <person name="Fujita N."/>
        </authorList>
    </citation>
    <scope>NUCLEOTIDE SEQUENCE [LARGE SCALE GENOMIC DNA]</scope>
    <source>
        <strain evidence="1 2">NBRC 108250</strain>
    </source>
</reference>
<organism evidence="1 2">
    <name type="scientific">Gordonia malaquae NBRC 108250</name>
    <dbReference type="NCBI Taxonomy" id="1223542"/>
    <lineage>
        <taxon>Bacteria</taxon>
        <taxon>Bacillati</taxon>
        <taxon>Actinomycetota</taxon>
        <taxon>Actinomycetes</taxon>
        <taxon>Mycobacteriales</taxon>
        <taxon>Gordoniaceae</taxon>
        <taxon>Gordonia</taxon>
    </lineage>
</organism>
<dbReference type="InterPro" id="IPR029058">
    <property type="entry name" value="AB_hydrolase_fold"/>
</dbReference>
<dbReference type="OrthoDB" id="9804993at2"/>
<protein>
    <recommendedName>
        <fullName evidence="3">Hydrolase</fullName>
    </recommendedName>
</protein>
<dbReference type="AlphaFoldDB" id="M3TAC7"/>
<evidence type="ECO:0008006" key="3">
    <source>
        <dbReference type="Google" id="ProtNLM"/>
    </source>
</evidence>
<dbReference type="GO" id="GO:0016787">
    <property type="term" value="F:hydrolase activity"/>
    <property type="evidence" value="ECO:0007669"/>
    <property type="project" value="InterPro"/>
</dbReference>
<comment type="caution">
    <text evidence="1">The sequence shown here is derived from an EMBL/GenBank/DDBJ whole genome shotgun (WGS) entry which is preliminary data.</text>
</comment>
<dbReference type="Pfam" id="PF06821">
    <property type="entry name" value="Ser_hydrolase"/>
    <property type="match status" value="1"/>
</dbReference>
<accession>M3TAC7</accession>
<keyword evidence="2" id="KW-1185">Reference proteome</keyword>
<dbReference type="STRING" id="410332.SAMN04488550_2344"/>
<evidence type="ECO:0000313" key="2">
    <source>
        <dbReference type="Proteomes" id="UP000035009"/>
    </source>
</evidence>
<dbReference type="InterPro" id="IPR010662">
    <property type="entry name" value="RBBP9/YdeN"/>
</dbReference>
<dbReference type="eggNOG" id="COG3545">
    <property type="taxonomic scope" value="Bacteria"/>
</dbReference>
<dbReference type="SUPFAM" id="SSF53474">
    <property type="entry name" value="alpha/beta-Hydrolases"/>
    <property type="match status" value="1"/>
</dbReference>
<gene>
    <name evidence="1" type="ORF">GM1_003_00990</name>
</gene>
<evidence type="ECO:0000313" key="1">
    <source>
        <dbReference type="EMBL" id="GAC78361.1"/>
    </source>
</evidence>
<name>M3TAC7_GORML</name>
<dbReference type="RefSeq" id="WP_008376324.1">
    <property type="nucleotide sequence ID" value="NZ_BAOP01000003.1"/>
</dbReference>
<dbReference type="EMBL" id="BAOP01000003">
    <property type="protein sequence ID" value="GAC78361.1"/>
    <property type="molecule type" value="Genomic_DNA"/>
</dbReference>